<proteinExistence type="predicted"/>
<keyword evidence="2" id="KW-0805">Transcription regulation</keyword>
<feature type="region of interest" description="Disordered" evidence="6">
    <location>
        <begin position="194"/>
        <end position="214"/>
    </location>
</feature>
<dbReference type="FunFam" id="1.10.10.60:FF:000007">
    <property type="entry name" value="Two-component response regulator"/>
    <property type="match status" value="1"/>
</dbReference>
<sequence length="311" mass="33340">MESGEVKAEQRQRQPPVTPKKRKLPKPEKSAQANGGSSSSAAESSPPSRTSSSSPPSNDADGKGLQQQQQQGGGGGKRPRLVWTDELHDLFVKAYDSLGDEAVPRRILEKMNEKMNVPEVSREKVASHLQKHKLHLRRLAEEAASSHSSPTEEAPAAPSHPLRSLPPNTTPLAAEVSQAQLELLQQLLGPPIKEQQAKPAQTMQRAPADSGSSPADLYSNIWYQFRNCISHSGIIMPLLCYCSLSSVAILVPEANTEAVTCMAQAAKAENAAEAEKAAPTPGSILAQFWASPDNEGSSTCSWDIFGLSHGT</sequence>
<evidence type="ECO:0000256" key="1">
    <source>
        <dbReference type="ARBA" id="ARBA00004123"/>
    </source>
</evidence>
<feature type="compositionally biased region" description="Basic and acidic residues" evidence="6">
    <location>
        <begin position="1"/>
        <end position="12"/>
    </location>
</feature>
<keyword evidence="5" id="KW-0539">Nucleus</keyword>
<feature type="region of interest" description="Disordered" evidence="6">
    <location>
        <begin position="139"/>
        <end position="170"/>
    </location>
</feature>
<dbReference type="GO" id="GO:0005634">
    <property type="term" value="C:nucleus"/>
    <property type="evidence" value="ECO:0000318"/>
    <property type="project" value="GO_Central"/>
</dbReference>
<dbReference type="SUPFAM" id="SSF46689">
    <property type="entry name" value="Homeodomain-like"/>
    <property type="match status" value="1"/>
</dbReference>
<evidence type="ECO:0000256" key="2">
    <source>
        <dbReference type="ARBA" id="ARBA00023015"/>
    </source>
</evidence>
<accession>A0A1W0VXG1</accession>
<dbReference type="Gramene" id="OQU86786">
    <property type="protein sequence ID" value="OQU86786"/>
    <property type="gene ID" value="SORBI_3003G146200"/>
</dbReference>
<feature type="region of interest" description="Disordered" evidence="6">
    <location>
        <begin position="1"/>
        <end position="81"/>
    </location>
</feature>
<evidence type="ECO:0008006" key="9">
    <source>
        <dbReference type="Google" id="ProtNLM"/>
    </source>
</evidence>
<evidence type="ECO:0000256" key="5">
    <source>
        <dbReference type="ARBA" id="ARBA00023242"/>
    </source>
</evidence>
<keyword evidence="3" id="KW-0238">DNA-binding</keyword>
<comment type="subcellular location">
    <subcellularLocation>
        <location evidence="1">Nucleus</location>
    </subcellularLocation>
</comment>
<dbReference type="InterPro" id="IPR009057">
    <property type="entry name" value="Homeodomain-like_sf"/>
</dbReference>
<reference evidence="8" key="2">
    <citation type="journal article" date="2018" name="Plant J.">
        <title>The Sorghum bicolor reference genome: improved assembly, gene annotations, a transcriptome atlas, and signatures of genome organization.</title>
        <authorList>
            <person name="McCormick R.F."/>
            <person name="Truong S.K."/>
            <person name="Sreedasyam A."/>
            <person name="Jenkins J."/>
            <person name="Shu S."/>
            <person name="Sims D."/>
            <person name="Kennedy M."/>
            <person name="Amirebrahimi M."/>
            <person name="Weers B.D."/>
            <person name="McKinley B."/>
            <person name="Mattison A."/>
            <person name="Morishige D.T."/>
            <person name="Grimwood J."/>
            <person name="Schmutz J."/>
            <person name="Mullet J.E."/>
        </authorList>
    </citation>
    <scope>NUCLEOTIDE SEQUENCE [LARGE SCALE GENOMIC DNA]</scope>
    <source>
        <strain evidence="8">cv. BTx623</strain>
    </source>
</reference>
<dbReference type="GO" id="GO:0003700">
    <property type="term" value="F:DNA-binding transcription factor activity"/>
    <property type="evidence" value="ECO:0000318"/>
    <property type="project" value="GO_Central"/>
</dbReference>
<evidence type="ECO:0000313" key="8">
    <source>
        <dbReference type="Proteomes" id="UP000000768"/>
    </source>
</evidence>
<dbReference type="OMA" id="QFWASPD"/>
<dbReference type="Gene3D" id="1.10.10.60">
    <property type="entry name" value="Homeodomain-like"/>
    <property type="match status" value="1"/>
</dbReference>
<evidence type="ECO:0000256" key="3">
    <source>
        <dbReference type="ARBA" id="ARBA00023125"/>
    </source>
</evidence>
<dbReference type="NCBIfam" id="TIGR01557">
    <property type="entry name" value="myb_SHAQKYF"/>
    <property type="match status" value="1"/>
</dbReference>
<dbReference type="Proteomes" id="UP000000768">
    <property type="component" value="Chromosome 3"/>
</dbReference>
<reference evidence="7 8" key="1">
    <citation type="journal article" date="2009" name="Nature">
        <title>The Sorghum bicolor genome and the diversification of grasses.</title>
        <authorList>
            <person name="Paterson A.H."/>
            <person name="Bowers J.E."/>
            <person name="Bruggmann R."/>
            <person name="Dubchak I."/>
            <person name="Grimwood J."/>
            <person name="Gundlach H."/>
            <person name="Haberer G."/>
            <person name="Hellsten U."/>
            <person name="Mitros T."/>
            <person name="Poliakov A."/>
            <person name="Schmutz J."/>
            <person name="Spannagl M."/>
            <person name="Tang H."/>
            <person name="Wang X."/>
            <person name="Wicker T."/>
            <person name="Bharti A.K."/>
            <person name="Chapman J."/>
            <person name="Feltus F.A."/>
            <person name="Gowik U."/>
            <person name="Grigoriev I.V."/>
            <person name="Lyons E."/>
            <person name="Maher C.A."/>
            <person name="Martis M."/>
            <person name="Narechania A."/>
            <person name="Otillar R.P."/>
            <person name="Penning B.W."/>
            <person name="Salamov A.A."/>
            <person name="Wang Y."/>
            <person name="Zhang L."/>
            <person name="Carpita N.C."/>
            <person name="Freeling M."/>
            <person name="Gingle A.R."/>
            <person name="Hash C.T."/>
            <person name="Keller B."/>
            <person name="Klein P."/>
            <person name="Kresovich S."/>
            <person name="McCann M.C."/>
            <person name="Ming R."/>
            <person name="Peterson D.G."/>
            <person name="Mehboob-ur-Rahman"/>
            <person name="Ware D."/>
            <person name="Westhoff P."/>
            <person name="Mayer K.F."/>
            <person name="Messing J."/>
            <person name="Rokhsar D.S."/>
        </authorList>
    </citation>
    <scope>NUCLEOTIDE SEQUENCE [LARGE SCALE GENOMIC DNA]</scope>
    <source>
        <strain evidence="8">cv. BTx623</strain>
    </source>
</reference>
<dbReference type="AlphaFoldDB" id="A0A1W0VXG1"/>
<evidence type="ECO:0000313" key="7">
    <source>
        <dbReference type="EMBL" id="OQU86786.1"/>
    </source>
</evidence>
<dbReference type="GO" id="GO:0003677">
    <property type="term" value="F:DNA binding"/>
    <property type="evidence" value="ECO:0007669"/>
    <property type="project" value="UniProtKB-KW"/>
</dbReference>
<keyword evidence="4" id="KW-0804">Transcription</keyword>
<dbReference type="PANTHER" id="PTHR31442">
    <property type="entry name" value="HOMEODOMAIN-LIKE SUPERFAMILY PROTEIN-RELATED"/>
    <property type="match status" value="1"/>
</dbReference>
<keyword evidence="8" id="KW-1185">Reference proteome</keyword>
<protein>
    <recommendedName>
        <fullName evidence="9">HTH myb-type domain-containing protein</fullName>
    </recommendedName>
</protein>
<evidence type="ECO:0000256" key="6">
    <source>
        <dbReference type="SAM" id="MobiDB-lite"/>
    </source>
</evidence>
<dbReference type="InterPro" id="IPR044841">
    <property type="entry name" value="LUX/BOA-like"/>
</dbReference>
<dbReference type="InParanoid" id="A0A1W0VXG1"/>
<organism evidence="7 8">
    <name type="scientific">Sorghum bicolor</name>
    <name type="common">Sorghum</name>
    <name type="synonym">Sorghum vulgare</name>
    <dbReference type="NCBI Taxonomy" id="4558"/>
    <lineage>
        <taxon>Eukaryota</taxon>
        <taxon>Viridiplantae</taxon>
        <taxon>Streptophyta</taxon>
        <taxon>Embryophyta</taxon>
        <taxon>Tracheophyta</taxon>
        <taxon>Spermatophyta</taxon>
        <taxon>Magnoliopsida</taxon>
        <taxon>Liliopsida</taxon>
        <taxon>Poales</taxon>
        <taxon>Poaceae</taxon>
        <taxon>PACMAD clade</taxon>
        <taxon>Panicoideae</taxon>
        <taxon>Andropogonodae</taxon>
        <taxon>Andropogoneae</taxon>
        <taxon>Sorghinae</taxon>
        <taxon>Sorghum</taxon>
    </lineage>
</organism>
<evidence type="ECO:0000256" key="4">
    <source>
        <dbReference type="ARBA" id="ARBA00023163"/>
    </source>
</evidence>
<gene>
    <name evidence="7" type="ORF">SORBI_3003G146200</name>
</gene>
<dbReference type="InterPro" id="IPR006447">
    <property type="entry name" value="Myb_dom_plants"/>
</dbReference>
<dbReference type="EMBL" id="CM000762">
    <property type="protein sequence ID" value="OQU86786.1"/>
    <property type="molecule type" value="Genomic_DNA"/>
</dbReference>
<dbReference type="PANTHER" id="PTHR31442:SF29">
    <property type="entry name" value="HOMEODOMAIN-LIKE SUPERFAMILY PROTEIN"/>
    <property type="match status" value="1"/>
</dbReference>
<name>A0A1W0VXG1_SORBI</name>
<feature type="compositionally biased region" description="Low complexity" evidence="6">
    <location>
        <begin position="30"/>
        <end position="57"/>
    </location>
</feature>